<protein>
    <submittedName>
        <fullName evidence="1">Uncharacterized protein</fullName>
    </submittedName>
</protein>
<gene>
    <name evidence="1" type="ORF">SNAT2548_LOCUS32162</name>
</gene>
<dbReference type="EMBL" id="CAJNDS010002697">
    <property type="protein sequence ID" value="CAE7567060.1"/>
    <property type="molecule type" value="Genomic_DNA"/>
</dbReference>
<reference evidence="1" key="1">
    <citation type="submission" date="2021-02" db="EMBL/GenBank/DDBJ databases">
        <authorList>
            <person name="Dougan E. K."/>
            <person name="Rhodes N."/>
            <person name="Thang M."/>
            <person name="Chan C."/>
        </authorList>
    </citation>
    <scope>NUCLEOTIDE SEQUENCE</scope>
</reference>
<dbReference type="Proteomes" id="UP000604046">
    <property type="component" value="Unassembled WGS sequence"/>
</dbReference>
<organism evidence="1 2">
    <name type="scientific">Symbiodinium natans</name>
    <dbReference type="NCBI Taxonomy" id="878477"/>
    <lineage>
        <taxon>Eukaryota</taxon>
        <taxon>Sar</taxon>
        <taxon>Alveolata</taxon>
        <taxon>Dinophyceae</taxon>
        <taxon>Suessiales</taxon>
        <taxon>Symbiodiniaceae</taxon>
        <taxon>Symbiodinium</taxon>
    </lineage>
</organism>
<proteinExistence type="predicted"/>
<name>A0A812UIZ9_9DINO</name>
<comment type="caution">
    <text evidence="1">The sequence shown here is derived from an EMBL/GenBank/DDBJ whole genome shotgun (WGS) entry which is preliminary data.</text>
</comment>
<dbReference type="AlphaFoldDB" id="A0A812UIZ9"/>
<evidence type="ECO:0000313" key="1">
    <source>
        <dbReference type="EMBL" id="CAE7567060.1"/>
    </source>
</evidence>
<evidence type="ECO:0000313" key="2">
    <source>
        <dbReference type="Proteomes" id="UP000604046"/>
    </source>
</evidence>
<sequence>MTSFILWLTCNFRNCHLGTFSLAHNVGKCHLRDAAMAVGKPSGAPTYGSLIDTGRCEYASLHPMVLIAHGQSGSQQVGALLRFLAASTKQAESGSSQEQGELARAGSRHWPGALCIHVIE</sequence>
<accession>A0A812UIZ9</accession>
<keyword evidence="2" id="KW-1185">Reference proteome</keyword>